<dbReference type="InterPro" id="IPR021836">
    <property type="entry name" value="DUF3429"/>
</dbReference>
<feature type="transmembrane region" description="Helical" evidence="1">
    <location>
        <begin position="6"/>
        <end position="26"/>
    </location>
</feature>
<keyword evidence="1" id="KW-0472">Membrane</keyword>
<dbReference type="Proteomes" id="UP000633814">
    <property type="component" value="Unassembled WGS sequence"/>
</dbReference>
<feature type="transmembrane region" description="Helical" evidence="1">
    <location>
        <begin position="116"/>
        <end position="134"/>
    </location>
</feature>
<reference evidence="2 3" key="1">
    <citation type="submission" date="2021-10" db="EMBL/GenBank/DDBJ databases">
        <title>Alishewanella koreense sp. nov. isolated from seawater of southwestern coast in South Korea and the proposal for the reclassification of Rheinheimera perlucida and Rheinheimera tuosuensis as Arsukibacterium perlucida and Arsukibacterium tuosuensis.</title>
        <authorList>
            <person name="Kim K.H."/>
            <person name="Ruan W."/>
            <person name="Kim K.R."/>
            <person name="Baek J.H."/>
            <person name="Jeon C.O."/>
        </authorList>
    </citation>
    <scope>NUCLEOTIDE SEQUENCE [LARGE SCALE GENOMIC DNA]</scope>
    <source>
        <strain evidence="2 3">16-MA</strain>
    </source>
</reference>
<protein>
    <submittedName>
        <fullName evidence="2">DUF3429 domain-containing protein</fullName>
    </submittedName>
</protein>
<name>A0ABS8C6S1_9ALTE</name>
<evidence type="ECO:0000256" key="1">
    <source>
        <dbReference type="SAM" id="Phobius"/>
    </source>
</evidence>
<sequence>MIHLLGYAGLIPFLLLPVVSLVWPLIAPAQAMLLFQFYSCLILGFMAGVLWPVLHQPKAATQQALAAVSFPVVSFLALALLPAYSVLIQAGLFLTLSFYEHFSGISQHYQRSYRQLRYQLTAVVVSCHLGYFYFYG</sequence>
<keyword evidence="3" id="KW-1185">Reference proteome</keyword>
<gene>
    <name evidence="2" type="ORF">JAO78_013530</name>
</gene>
<accession>A0ABS8C6S1</accession>
<comment type="caution">
    <text evidence="2">The sequence shown here is derived from an EMBL/GenBank/DDBJ whole genome shotgun (WGS) entry which is preliminary data.</text>
</comment>
<evidence type="ECO:0000313" key="3">
    <source>
        <dbReference type="Proteomes" id="UP000633814"/>
    </source>
</evidence>
<keyword evidence="1" id="KW-0812">Transmembrane</keyword>
<keyword evidence="1" id="KW-1133">Transmembrane helix</keyword>
<organism evidence="2 3">
    <name type="scientific">Alishewanella maricola</name>
    <dbReference type="NCBI Taxonomy" id="2795740"/>
    <lineage>
        <taxon>Bacteria</taxon>
        <taxon>Pseudomonadati</taxon>
        <taxon>Pseudomonadota</taxon>
        <taxon>Gammaproteobacteria</taxon>
        <taxon>Alteromonadales</taxon>
        <taxon>Alteromonadaceae</taxon>
        <taxon>Alishewanella</taxon>
    </lineage>
</organism>
<proteinExistence type="predicted"/>
<evidence type="ECO:0000313" key="2">
    <source>
        <dbReference type="EMBL" id="MCB5227833.1"/>
    </source>
</evidence>
<dbReference type="RefSeq" id="WP_226751891.1">
    <property type="nucleotide sequence ID" value="NZ_JAEINI020000010.1"/>
</dbReference>
<feature type="transmembrane region" description="Helical" evidence="1">
    <location>
        <begin position="74"/>
        <end position="96"/>
    </location>
</feature>
<dbReference type="Pfam" id="PF11911">
    <property type="entry name" value="DUF3429"/>
    <property type="match status" value="1"/>
</dbReference>
<feature type="transmembrane region" description="Helical" evidence="1">
    <location>
        <begin position="33"/>
        <end position="54"/>
    </location>
</feature>
<dbReference type="EMBL" id="JAEINI020000010">
    <property type="protein sequence ID" value="MCB5227833.1"/>
    <property type="molecule type" value="Genomic_DNA"/>
</dbReference>